<dbReference type="NCBIfam" id="TIGR01451">
    <property type="entry name" value="B_ant_repeat"/>
    <property type="match status" value="5"/>
</dbReference>
<dbReference type="InterPro" id="IPR047589">
    <property type="entry name" value="DUF11_rpt"/>
</dbReference>
<gene>
    <name evidence="2" type="ORF">SAMN02745163_01933</name>
</gene>
<feature type="domain" description="DUF11" evidence="1">
    <location>
        <begin position="416"/>
        <end position="502"/>
    </location>
</feature>
<evidence type="ECO:0000259" key="1">
    <source>
        <dbReference type="Pfam" id="PF01345"/>
    </source>
</evidence>
<feature type="domain" description="DUF11" evidence="1">
    <location>
        <begin position="554"/>
        <end position="641"/>
    </location>
</feature>
<dbReference type="InterPro" id="IPR051172">
    <property type="entry name" value="Chlamydia_OmcB"/>
</dbReference>
<dbReference type="RefSeq" id="WP_072986467.1">
    <property type="nucleotide sequence ID" value="NZ_FQZB01000008.1"/>
</dbReference>
<sequence>MSALEQISFTGKTECNFVSIGGVIDYYFEIKNNTDKTIKNVNFQPIFGEELSFVSGSLLINGDNQENLVCNDVIALNNIEASEKITINISIRLIKNVYNSSINMLGRIKFSNEDSKITSIDAKCNVVKVETVDFFGEAGENFIVTTSNTNIKLNDTITYKLTLKNRGNIGALDAKLIIPIPYNTVFEKNSLFINGEKAKNNLVRSGIHFESIVPNENINITYKVKAISIPRFSKIENQAVLYYKYKDREGVKAKEQTILSKKVVTNIYSPIINALDGSFVKTVENSSLKLGDTVTIRVYIKNMGNLKASKVYISENLPQDLEFVKGTFSINGDLQLGLTDVREIRLPDIEENGEIKISYKAKVISLPKDISFCNSSTLSYEFGFVNSDENERVFLRSNDINLNIISAVIQSNSEGIVKTVDKAIATINDILTYNIKLKNVGNTKAYNIFFRDELPPGTNFVKDSFRINGIIKDRENPKDGVFLGLLDNSNEVEVSYQVKVLSLEEPIKTSKCYLKYSYKLDEYIEEVKNVSSFRNDKTKISAALISPLLESSFEKFVDKESAKINDILCYRVTITNRGNAKAFDVFLKENYIDGVQLVKYSVLINGERYGDINLEDRIYIGDLEVNESVVFSYKVKITDFPSSNPIRSLSKISYSYFVDHNRAKITKTEISKEAITRVNTAVLEVASKVSQSIVSLSDIINCRFVILNSGNIDAYNIALRVNIPEELLLINDKFNVSTEDYYISGNIININKLEPNKKLDISFKLKPIKISDKELKVSLDNSYEYKVSEKLEPQREEKNFIMDGVSIKVPLIEGECFIDKEYLEVSEKKLVSFSIRNTGNLDLNEAKLYLNLPKNVSILKNTATLNGKNIKVTFNNIIELSSIKAGEENFLSFYIIATSLENSNVVNLTSKIIGSYFLQNNSISIEKEYELNELSLKLILSYLDISFKPEDTTILVSEKSYMSIIIKNKGNTEAFNVKLNEYIGDDISVIRESLILDGDKIKSNALEDVIDFGNIKPHRAKVLRYAFVKNKVGSYENFSFKVKAIADFLIDDILVTKSFLKESDSINVEEVKIEPMMSADKEYILKNDVITYSVNILNEGTLPLTIFYQDKNPQGLIFINDSVKINGNCIKEVEPSIGFNAGILKPGEFMCITTRYSYKRVYNSVNIENQAIITYGYYRDNFKSNILKKKSSNIVSLEAKISTFKDFSIEEIIDVSGIKPAIKEISNFYVEPEISNYYIVNTIKNTSYSNESLTGYKLMVRGVLKEKIEYIANNDFESIHLFNTEESFSTFVILPEEYKEGEAINLEIKVQNIFFRLTDDCNLVKSISILIEGKI</sequence>
<feature type="domain" description="DUF11" evidence="1">
    <location>
        <begin position="280"/>
        <end position="378"/>
    </location>
</feature>
<dbReference type="Gene3D" id="2.60.40.740">
    <property type="match status" value="1"/>
</dbReference>
<protein>
    <submittedName>
        <fullName evidence="2">Conserved repeat domain-containing protein</fullName>
    </submittedName>
</protein>
<evidence type="ECO:0000313" key="2">
    <source>
        <dbReference type="EMBL" id="SHJ42474.1"/>
    </source>
</evidence>
<name>A0A1M6J6X0_9CLOT</name>
<dbReference type="Pfam" id="PF01345">
    <property type="entry name" value="DUF11"/>
    <property type="match status" value="3"/>
</dbReference>
<accession>A0A1M6J6X0</accession>
<dbReference type="PANTHER" id="PTHR34819:SF3">
    <property type="entry name" value="CELL SURFACE PROTEIN"/>
    <property type="match status" value="1"/>
</dbReference>
<proteinExistence type="predicted"/>
<dbReference type="Proteomes" id="UP000184310">
    <property type="component" value="Unassembled WGS sequence"/>
</dbReference>
<dbReference type="STRING" id="1121302.SAMN02745163_01933"/>
<dbReference type="PANTHER" id="PTHR34819">
    <property type="entry name" value="LARGE CYSTEINE-RICH PERIPLASMIC PROTEIN OMCB"/>
    <property type="match status" value="1"/>
</dbReference>
<evidence type="ECO:0000313" key="3">
    <source>
        <dbReference type="Proteomes" id="UP000184310"/>
    </source>
</evidence>
<reference evidence="2 3" key="1">
    <citation type="submission" date="2016-11" db="EMBL/GenBank/DDBJ databases">
        <authorList>
            <person name="Jaros S."/>
            <person name="Januszkiewicz K."/>
            <person name="Wedrychowicz H."/>
        </authorList>
    </citation>
    <scope>NUCLEOTIDE SEQUENCE [LARGE SCALE GENOMIC DNA]</scope>
    <source>
        <strain evidence="2 3">DSM 21758</strain>
    </source>
</reference>
<organism evidence="2 3">
    <name type="scientific">Clostridium cavendishii DSM 21758</name>
    <dbReference type="NCBI Taxonomy" id="1121302"/>
    <lineage>
        <taxon>Bacteria</taxon>
        <taxon>Bacillati</taxon>
        <taxon>Bacillota</taxon>
        <taxon>Clostridia</taxon>
        <taxon>Eubacteriales</taxon>
        <taxon>Clostridiaceae</taxon>
        <taxon>Clostridium</taxon>
    </lineage>
</organism>
<dbReference type="InterPro" id="IPR001434">
    <property type="entry name" value="OmcB-like_DUF11"/>
</dbReference>
<keyword evidence="3" id="KW-1185">Reference proteome</keyword>
<dbReference type="EMBL" id="FQZB01000008">
    <property type="protein sequence ID" value="SHJ42474.1"/>
    <property type="molecule type" value="Genomic_DNA"/>
</dbReference>
<dbReference type="OrthoDB" id="21834at2"/>